<dbReference type="Proteomes" id="UP000249185">
    <property type="component" value="Unassembled WGS sequence"/>
</dbReference>
<dbReference type="AlphaFoldDB" id="A0A2W5N8T3"/>
<comment type="caution">
    <text evidence="1">The sequence shown here is derived from an EMBL/GenBank/DDBJ whole genome shotgun (WGS) entry which is preliminary data.</text>
</comment>
<accession>A0A2W5N8T3</accession>
<name>A0A2W5N8T3_RHOSU</name>
<organism evidence="1 2">
    <name type="scientific">Rhodovulum sulfidophilum</name>
    <name type="common">Rhodobacter sulfidophilus</name>
    <dbReference type="NCBI Taxonomy" id="35806"/>
    <lineage>
        <taxon>Bacteria</taxon>
        <taxon>Pseudomonadati</taxon>
        <taxon>Pseudomonadota</taxon>
        <taxon>Alphaproteobacteria</taxon>
        <taxon>Rhodobacterales</taxon>
        <taxon>Paracoccaceae</taxon>
        <taxon>Rhodovulum</taxon>
    </lineage>
</organism>
<gene>
    <name evidence="1" type="ORF">DI556_10475</name>
</gene>
<evidence type="ECO:0000313" key="2">
    <source>
        <dbReference type="Proteomes" id="UP000249185"/>
    </source>
</evidence>
<sequence length="80" mass="8653">MPRISLSITIDDAHLGQTEAIVHAIRACGLEVQRVVPEAGAIQATGEESDLDAVKRISGVQRVRPERAYQLPPLRGSIPQ</sequence>
<proteinExistence type="predicted"/>
<reference evidence="1 2" key="1">
    <citation type="submission" date="2017-08" db="EMBL/GenBank/DDBJ databases">
        <title>Infants hospitalized years apart are colonized by the same room-sourced microbial strains.</title>
        <authorList>
            <person name="Brooks B."/>
            <person name="Olm M.R."/>
            <person name="Firek B.A."/>
            <person name="Baker R."/>
            <person name="Thomas B.C."/>
            <person name="Morowitz M.J."/>
            <person name="Banfield J.F."/>
        </authorList>
    </citation>
    <scope>NUCLEOTIDE SEQUENCE [LARGE SCALE GENOMIC DNA]</scope>
    <source>
        <strain evidence="1">S2_005_002_R2_34</strain>
    </source>
</reference>
<evidence type="ECO:0008006" key="3">
    <source>
        <dbReference type="Google" id="ProtNLM"/>
    </source>
</evidence>
<protein>
    <recommendedName>
        <fullName evidence="3">Ketohydroxyglutarate aldolase</fullName>
    </recommendedName>
</protein>
<evidence type="ECO:0000313" key="1">
    <source>
        <dbReference type="EMBL" id="PZQ49871.1"/>
    </source>
</evidence>
<dbReference type="EMBL" id="QFPW01000006">
    <property type="protein sequence ID" value="PZQ49871.1"/>
    <property type="molecule type" value="Genomic_DNA"/>
</dbReference>